<gene>
    <name evidence="1" type="ORF">ROA7450_03415</name>
</gene>
<dbReference type="Proteomes" id="UP000193061">
    <property type="component" value="Unassembled WGS sequence"/>
</dbReference>
<evidence type="ECO:0000313" key="2">
    <source>
        <dbReference type="Proteomes" id="UP000193061"/>
    </source>
</evidence>
<accession>A0A1X6ZXY1</accession>
<dbReference type="AlphaFoldDB" id="A0A1X6ZXY1"/>
<protein>
    <submittedName>
        <fullName evidence="1">Uncharacterized protein</fullName>
    </submittedName>
</protein>
<evidence type="ECO:0000313" key="1">
    <source>
        <dbReference type="EMBL" id="SLN64561.1"/>
    </source>
</evidence>
<name>A0A1X6ZXY1_9RHOB</name>
<proteinExistence type="predicted"/>
<keyword evidence="2" id="KW-1185">Reference proteome</keyword>
<dbReference type="EMBL" id="FWFX01000012">
    <property type="protein sequence ID" value="SLN64561.1"/>
    <property type="molecule type" value="Genomic_DNA"/>
</dbReference>
<reference evidence="1 2" key="1">
    <citation type="submission" date="2017-03" db="EMBL/GenBank/DDBJ databases">
        <authorList>
            <person name="Afonso C.L."/>
            <person name="Miller P.J."/>
            <person name="Scott M.A."/>
            <person name="Spackman E."/>
            <person name="Goraichik I."/>
            <person name="Dimitrov K.M."/>
            <person name="Suarez D.L."/>
            <person name="Swayne D.E."/>
        </authorList>
    </citation>
    <scope>NUCLEOTIDE SEQUENCE [LARGE SCALE GENOMIC DNA]</scope>
    <source>
        <strain evidence="1 2">CECT 7450</strain>
    </source>
</reference>
<dbReference type="OrthoDB" id="7874762at2"/>
<sequence>MSKYSTQEINHLWKHGYPMQNSWLTFAHPDLKTQWDVAQENSAANALNDGVEAASNADLSTLGKMTMAFSGAQDILAERGKLEKRLKANILNYIKKGYLHVFGYEAPRKVASPAIEVPAPYWNGKPDWGKGCLESQSLQFVEIRFMTPKMCEQALERAAKTASLDLRSSGRPSIKSDVKAAFQALKQQGKIDVNLSGKAHIDLIREHMRTKNPDKYPESYKLGYEGIRPHFMPLFKELVKNSKQ</sequence>
<dbReference type="RefSeq" id="WP_085807084.1">
    <property type="nucleotide sequence ID" value="NZ_FWFX01000012.1"/>
</dbReference>
<organism evidence="1 2">
    <name type="scientific">Roseovarius albus</name>
    <dbReference type="NCBI Taxonomy" id="1247867"/>
    <lineage>
        <taxon>Bacteria</taxon>
        <taxon>Pseudomonadati</taxon>
        <taxon>Pseudomonadota</taxon>
        <taxon>Alphaproteobacteria</taxon>
        <taxon>Rhodobacterales</taxon>
        <taxon>Roseobacteraceae</taxon>
        <taxon>Roseovarius</taxon>
    </lineage>
</organism>